<dbReference type="GeneID" id="112274212"/>
<accession>A0A2K1IS89</accession>
<dbReference type="InterPro" id="IPR019098">
    <property type="entry name" value="Histone_chaperone_domain_CHZ"/>
</dbReference>
<feature type="region of interest" description="Disordered" evidence="4">
    <location>
        <begin position="99"/>
        <end position="164"/>
    </location>
</feature>
<dbReference type="EnsemblPlants" id="Pp3c21_16190V3.7">
    <property type="protein sequence ID" value="Pp3c21_16190V3.7"/>
    <property type="gene ID" value="Pp3c21_16190"/>
</dbReference>
<dbReference type="EnsemblPlants" id="Pp3c21_16190V3.8">
    <property type="protein sequence ID" value="Pp3c21_16190V3.8"/>
    <property type="gene ID" value="Pp3c21_16190"/>
</dbReference>
<dbReference type="EnsemblPlants" id="Pp3c21_16190V3.2">
    <property type="protein sequence ID" value="Pp3c21_16190V3.2"/>
    <property type="gene ID" value="Pp3c21_16190"/>
</dbReference>
<evidence type="ECO:0000256" key="3">
    <source>
        <dbReference type="ARBA" id="ARBA00023242"/>
    </source>
</evidence>
<dbReference type="EnsemblPlants" id="Pp3c21_16190V3.1">
    <property type="protein sequence ID" value="Pp3c21_16190V3.1"/>
    <property type="gene ID" value="Pp3c21_16190"/>
</dbReference>
<protein>
    <recommendedName>
        <fullName evidence="5">Histone chaperone domain-containing protein</fullName>
    </recommendedName>
</protein>
<feature type="region of interest" description="Disordered" evidence="4">
    <location>
        <begin position="229"/>
        <end position="353"/>
    </location>
</feature>
<reference evidence="6 8" key="2">
    <citation type="journal article" date="2018" name="Plant J.">
        <title>The Physcomitrella patens chromosome-scale assembly reveals moss genome structure and evolution.</title>
        <authorList>
            <person name="Lang D."/>
            <person name="Ullrich K.K."/>
            <person name="Murat F."/>
            <person name="Fuchs J."/>
            <person name="Jenkins J."/>
            <person name="Haas F.B."/>
            <person name="Piednoel M."/>
            <person name="Gundlach H."/>
            <person name="Van Bel M."/>
            <person name="Meyberg R."/>
            <person name="Vives C."/>
            <person name="Morata J."/>
            <person name="Symeonidi A."/>
            <person name="Hiss M."/>
            <person name="Muchero W."/>
            <person name="Kamisugi Y."/>
            <person name="Saleh O."/>
            <person name="Blanc G."/>
            <person name="Decker E.L."/>
            <person name="van Gessel N."/>
            <person name="Grimwood J."/>
            <person name="Hayes R.D."/>
            <person name="Graham S.W."/>
            <person name="Gunter L.E."/>
            <person name="McDaniel S.F."/>
            <person name="Hoernstein S.N.W."/>
            <person name="Larsson A."/>
            <person name="Li F.W."/>
            <person name="Perroud P.F."/>
            <person name="Phillips J."/>
            <person name="Ranjan P."/>
            <person name="Rokshar D.S."/>
            <person name="Rothfels C.J."/>
            <person name="Schneider L."/>
            <person name="Shu S."/>
            <person name="Stevenson D.W."/>
            <person name="Thummler F."/>
            <person name="Tillich M."/>
            <person name="Villarreal Aguilar J.C."/>
            <person name="Widiez T."/>
            <person name="Wong G.K."/>
            <person name="Wymore A."/>
            <person name="Zhang Y."/>
            <person name="Zimmer A.D."/>
            <person name="Quatrano R.S."/>
            <person name="Mayer K.F.X."/>
            <person name="Goodstein D."/>
            <person name="Casacuberta J.M."/>
            <person name="Vandepoele K."/>
            <person name="Reski R."/>
            <person name="Cuming A.C."/>
            <person name="Tuskan G.A."/>
            <person name="Maumus F."/>
            <person name="Salse J."/>
            <person name="Schmutz J."/>
            <person name="Rensing S.A."/>
        </authorList>
    </citation>
    <scope>NUCLEOTIDE SEQUENCE [LARGE SCALE GENOMIC DNA]</scope>
    <source>
        <strain evidence="7 8">cv. Gransden 2004</strain>
    </source>
</reference>
<name>A0A2K1IS89_PHYPA</name>
<feature type="domain" description="Histone chaperone" evidence="5">
    <location>
        <begin position="420"/>
        <end position="458"/>
    </location>
</feature>
<dbReference type="RefSeq" id="XP_024359249.1">
    <property type="nucleotide sequence ID" value="XM_024503481.2"/>
</dbReference>
<reference evidence="7" key="3">
    <citation type="submission" date="2020-12" db="UniProtKB">
        <authorList>
            <consortium name="EnsemblPlants"/>
        </authorList>
    </citation>
    <scope>IDENTIFICATION</scope>
</reference>
<dbReference type="PANTHER" id="PTHR15410:SF2">
    <property type="entry name" value="HIRA-INTERACTING PROTEIN 3"/>
    <property type="match status" value="1"/>
</dbReference>
<dbReference type="PaxDb" id="3218-PP1S167_15V6.1"/>
<keyword evidence="8" id="KW-1185">Reference proteome</keyword>
<dbReference type="InterPro" id="IPR037647">
    <property type="entry name" value="HIRIP3"/>
</dbReference>
<gene>
    <name evidence="7" type="primary">LOC112274212</name>
    <name evidence="6" type="ORF">PHYPA_026259</name>
</gene>
<feature type="compositionally biased region" description="Low complexity" evidence="4">
    <location>
        <begin position="445"/>
        <end position="455"/>
    </location>
</feature>
<dbReference type="Gramene" id="Pp3c21_16190V3.2">
    <property type="protein sequence ID" value="Pp3c21_16190V3.2"/>
    <property type="gene ID" value="Pp3c21_16190"/>
</dbReference>
<evidence type="ECO:0000256" key="2">
    <source>
        <dbReference type="ARBA" id="ARBA00023186"/>
    </source>
</evidence>
<dbReference type="RefSeq" id="XP_024359253.1">
    <property type="nucleotide sequence ID" value="XM_024503485.1"/>
</dbReference>
<dbReference type="Gramene" id="Pp3c21_16190V3.3">
    <property type="protein sequence ID" value="Pp3c21_16190V3.3"/>
    <property type="gene ID" value="Pp3c21_16190"/>
</dbReference>
<proteinExistence type="predicted"/>
<evidence type="ECO:0000256" key="4">
    <source>
        <dbReference type="SAM" id="MobiDB-lite"/>
    </source>
</evidence>
<dbReference type="OMA" id="APTVYKK"/>
<sequence>MVKKESVLPSISVGTSMDDIMRDVHGAIERAVEARSEYLKQEVTTMTLAQARRLLEKDLNVDQGFLDSYKEFVKKLINKVLQETQAESLAVQKTEAVIDEQDKSKETEVENSANQMPKMKRLKKKSGSEGIVGEIAKDQSDDIGTSSAEEGLKEPENDSHSDAKVGADMESLILEAALKRAPDFKAQAESLTLVGVRRLLEKDLGMEKGGLDVYKKHIRTVLDQLLNEEKEKEKLVAVTTSKKRKASAPEVKKKLNKSGKKRKPSSSEEMEENVSGEESVKTPKVRNGGNRKTTKKSVKEKVEEEDASGDDDGMDEDGGSDEDVSRSEESDDEETERKKVPKTKKPVESKPVYGKKVELFKSTIKACGITVPPSVYRKAKQAPEERREAVLIKEMEAILLKEGLTANASKDDIKAVKKRKEKLKDLEGMDTSNIIVESTGRPRRAAASANNFFAPKPSKPIDLGEEDEDEDDDEEQESDSEEDPNVELQDDDDDDDDEYVKS</sequence>
<reference evidence="6 8" key="1">
    <citation type="journal article" date="2008" name="Science">
        <title>The Physcomitrella genome reveals evolutionary insights into the conquest of land by plants.</title>
        <authorList>
            <person name="Rensing S."/>
            <person name="Lang D."/>
            <person name="Zimmer A."/>
            <person name="Terry A."/>
            <person name="Salamov A."/>
            <person name="Shapiro H."/>
            <person name="Nishiyama T."/>
            <person name="Perroud P.-F."/>
            <person name="Lindquist E."/>
            <person name="Kamisugi Y."/>
            <person name="Tanahashi T."/>
            <person name="Sakakibara K."/>
            <person name="Fujita T."/>
            <person name="Oishi K."/>
            <person name="Shin-I T."/>
            <person name="Kuroki Y."/>
            <person name="Toyoda A."/>
            <person name="Suzuki Y."/>
            <person name="Hashimoto A."/>
            <person name="Yamaguchi K."/>
            <person name="Sugano A."/>
            <person name="Kohara Y."/>
            <person name="Fujiyama A."/>
            <person name="Anterola A."/>
            <person name="Aoki S."/>
            <person name="Ashton N."/>
            <person name="Barbazuk W.B."/>
            <person name="Barker E."/>
            <person name="Bennetzen J."/>
            <person name="Bezanilla M."/>
            <person name="Blankenship R."/>
            <person name="Cho S.H."/>
            <person name="Dutcher S."/>
            <person name="Estelle M."/>
            <person name="Fawcett J.A."/>
            <person name="Gundlach H."/>
            <person name="Hanada K."/>
            <person name="Heyl A."/>
            <person name="Hicks K.A."/>
            <person name="Hugh J."/>
            <person name="Lohr M."/>
            <person name="Mayer K."/>
            <person name="Melkozernov A."/>
            <person name="Murata T."/>
            <person name="Nelson D."/>
            <person name="Pils B."/>
            <person name="Prigge M."/>
            <person name="Reiss B."/>
            <person name="Renner T."/>
            <person name="Rombauts S."/>
            <person name="Rushton P."/>
            <person name="Sanderfoot A."/>
            <person name="Schween G."/>
            <person name="Shiu S.-H."/>
            <person name="Stueber K."/>
            <person name="Theodoulou F.L."/>
            <person name="Tu H."/>
            <person name="Van de Peer Y."/>
            <person name="Verrier P.J."/>
            <person name="Waters E."/>
            <person name="Wood A."/>
            <person name="Yang L."/>
            <person name="Cove D."/>
            <person name="Cuming A."/>
            <person name="Hasebe M."/>
            <person name="Lucas S."/>
            <person name="Mishler D.B."/>
            <person name="Reski R."/>
            <person name="Grigoriev I."/>
            <person name="Quatrano R.S."/>
            <person name="Boore J.L."/>
        </authorList>
    </citation>
    <scope>NUCLEOTIDE SEQUENCE [LARGE SCALE GENOMIC DNA]</scope>
    <source>
        <strain evidence="7 8">cv. Gransden 2004</strain>
    </source>
</reference>
<dbReference type="EMBL" id="ABEU02000021">
    <property type="protein sequence ID" value="PNR32134.1"/>
    <property type="molecule type" value="Genomic_DNA"/>
</dbReference>
<feature type="compositionally biased region" description="Basic residues" evidence="4">
    <location>
        <begin position="254"/>
        <end position="264"/>
    </location>
</feature>
<evidence type="ECO:0000256" key="1">
    <source>
        <dbReference type="ARBA" id="ARBA00004123"/>
    </source>
</evidence>
<feature type="compositionally biased region" description="Acidic residues" evidence="4">
    <location>
        <begin position="303"/>
        <end position="322"/>
    </location>
</feature>
<dbReference type="RefSeq" id="XP_024359250.1">
    <property type="nucleotide sequence ID" value="XM_024503482.2"/>
</dbReference>
<dbReference type="OrthoDB" id="514832at2759"/>
<dbReference type="EnsemblPlants" id="Pp3c21_16190V3.6">
    <property type="protein sequence ID" value="Pp3c21_16190V3.6"/>
    <property type="gene ID" value="Pp3c21_16190"/>
</dbReference>
<dbReference type="Gramene" id="Pp3c21_16190V3.8">
    <property type="protein sequence ID" value="Pp3c21_16190V3.8"/>
    <property type="gene ID" value="Pp3c21_16190"/>
</dbReference>
<dbReference type="Gramene" id="Pp3c21_16190V3.1">
    <property type="protein sequence ID" value="Pp3c21_16190V3.1"/>
    <property type="gene ID" value="Pp3c21_16190"/>
</dbReference>
<evidence type="ECO:0000259" key="5">
    <source>
        <dbReference type="SMART" id="SM01082"/>
    </source>
</evidence>
<feature type="compositionally biased region" description="Acidic residues" evidence="4">
    <location>
        <begin position="463"/>
        <end position="502"/>
    </location>
</feature>
<evidence type="ECO:0000313" key="8">
    <source>
        <dbReference type="Proteomes" id="UP000006727"/>
    </source>
</evidence>
<evidence type="ECO:0000313" key="7">
    <source>
        <dbReference type="EnsemblPlants" id="Pp3c21_16190V3.1"/>
    </source>
</evidence>
<dbReference type="Gramene" id="Pp3c21_16190V3.7">
    <property type="protein sequence ID" value="Pp3c21_16190V3.7"/>
    <property type="gene ID" value="Pp3c21_16190"/>
</dbReference>
<feature type="compositionally biased region" description="Basic and acidic residues" evidence="4">
    <location>
        <begin position="150"/>
        <end position="164"/>
    </location>
</feature>
<dbReference type="Gramene" id="Pp3c21_16190V3.4">
    <property type="protein sequence ID" value="Pp3c21_16190V3.4"/>
    <property type="gene ID" value="Pp3c21_16190"/>
</dbReference>
<dbReference type="Gramene" id="Pp3c21_16190V3.6">
    <property type="protein sequence ID" value="Pp3c21_16190V3.6"/>
    <property type="gene ID" value="Pp3c21_16190"/>
</dbReference>
<dbReference type="EnsemblPlants" id="Pp3c21_16190V3.5">
    <property type="protein sequence ID" value="Pp3c21_16190V3.5"/>
    <property type="gene ID" value="Pp3c21_16190"/>
</dbReference>
<comment type="subcellular location">
    <subcellularLocation>
        <location evidence="1">Nucleus</location>
    </subcellularLocation>
</comment>
<keyword evidence="2" id="KW-0143">Chaperone</keyword>
<keyword evidence="3" id="KW-0539">Nucleus</keyword>
<dbReference type="GO" id="GO:0005634">
    <property type="term" value="C:nucleus"/>
    <property type="evidence" value="ECO:0000318"/>
    <property type="project" value="GO_Central"/>
</dbReference>
<feature type="region of interest" description="Disordered" evidence="4">
    <location>
        <begin position="431"/>
        <end position="502"/>
    </location>
</feature>
<dbReference type="AlphaFoldDB" id="A0A2K1IS89"/>
<dbReference type="SMART" id="SM01082">
    <property type="entry name" value="CHZ"/>
    <property type="match status" value="1"/>
</dbReference>
<dbReference type="Gramene" id="Pp3c21_16190V3.5">
    <property type="protein sequence ID" value="Pp3c21_16190V3.5"/>
    <property type="gene ID" value="Pp3c21_16190"/>
</dbReference>
<dbReference type="Proteomes" id="UP000006727">
    <property type="component" value="Chromosome 21"/>
</dbReference>
<organism evidence="6">
    <name type="scientific">Physcomitrium patens</name>
    <name type="common">Spreading-leaved earth moss</name>
    <name type="synonym">Physcomitrella patens</name>
    <dbReference type="NCBI Taxonomy" id="3218"/>
    <lineage>
        <taxon>Eukaryota</taxon>
        <taxon>Viridiplantae</taxon>
        <taxon>Streptophyta</taxon>
        <taxon>Embryophyta</taxon>
        <taxon>Bryophyta</taxon>
        <taxon>Bryophytina</taxon>
        <taxon>Bryopsida</taxon>
        <taxon>Funariidae</taxon>
        <taxon>Funariales</taxon>
        <taxon>Funariaceae</taxon>
        <taxon>Physcomitrium</taxon>
    </lineage>
</organism>
<dbReference type="EnsemblPlants" id="Pp3c21_16190V3.4">
    <property type="protein sequence ID" value="Pp3c21_16190V3.4"/>
    <property type="gene ID" value="Pp3c21_16190"/>
</dbReference>
<dbReference type="EnsemblPlants" id="Pp3c21_16190V3.3">
    <property type="protein sequence ID" value="Pp3c21_16190V3.3"/>
    <property type="gene ID" value="Pp3c21_16190"/>
</dbReference>
<dbReference type="PANTHER" id="PTHR15410">
    <property type="entry name" value="HIRA-INTERACTING PROTEIN 3"/>
    <property type="match status" value="1"/>
</dbReference>
<evidence type="ECO:0000313" key="6">
    <source>
        <dbReference type="EMBL" id="PNR32134.1"/>
    </source>
</evidence>
<dbReference type="RefSeq" id="XP_024359251.1">
    <property type="nucleotide sequence ID" value="XM_024503483.2"/>
</dbReference>
<dbReference type="STRING" id="3218.A0A2K1IS89"/>